<feature type="transmembrane region" description="Helical" evidence="2">
    <location>
        <begin position="966"/>
        <end position="986"/>
    </location>
</feature>
<feature type="transmembrane region" description="Helical" evidence="2">
    <location>
        <begin position="879"/>
        <end position="901"/>
    </location>
</feature>
<dbReference type="SUPFAM" id="SSF53448">
    <property type="entry name" value="Nucleotide-diphospho-sugar transferases"/>
    <property type="match status" value="1"/>
</dbReference>
<dbReference type="Gene3D" id="3.90.550.10">
    <property type="entry name" value="Spore Coat Polysaccharide Biosynthesis Protein SpsA, Chain A"/>
    <property type="match status" value="1"/>
</dbReference>
<feature type="transmembrane region" description="Helical" evidence="2">
    <location>
        <begin position="813"/>
        <end position="833"/>
    </location>
</feature>
<evidence type="ECO:0000313" key="3">
    <source>
        <dbReference type="EMBL" id="KAK8542957.1"/>
    </source>
</evidence>
<evidence type="ECO:0000313" key="4">
    <source>
        <dbReference type="Proteomes" id="UP001472677"/>
    </source>
</evidence>
<sequence>MLGCECFCWHDNHTDDDEFFPLPLPQPFSLPSPIPDWPSGQGFATGKINLGELEVVKITEFESVWSCDLLRGKAKGVTFYKPVGIPDGFFCLGYYCQPNGQPLRGYVLAARERVVSVPEDCRDHDSDLGFPALRKPVNYSLIWSSDSLRNGCGFFWLPNAPVGYKAMGILVTDMPEEPNVDEVRCVREDLTESCEIKDAILFAGADPFQVWNTRPCKRGMFCKGVSVGTFFCSTYFVSEDEELEIACLKNLDPTLHAMPDLNQIHALIKHYGARVFFHPDEDCLPSSVQWFFKNGALLCEDGKLKGEPIDYRGSNLPCGGTNDGAFWIDLPGDDSARNNVKKGNLESAELYVHVKPALGGTFTDVVMWIFCPFNGPANLKIGLMNIQMSKLGQHVSDWEHFTLRISNFTGELWQVYFSQHSGGEWVDAFDLEYIEGNKPIVYSSKHGHASFPHPGMYLQGSVKLGIGIRNDAARSKYFVDSSTRYQIIAAEHLGDGVVTEPCWLNYMREWGPTIVYDSRSELDRIINLLPFFVRFSVENIFDLFPTELYGEEGPTGPKEKDNWEGDERCNTHIHVAEADGWMVEMISLLSNPNHVRPKRFWGVYTKLKIFNMTNYEKVVYLDADTIVVKNIEDIFKCEKFCANLKHSERLNSGVLVVEPSEAVFNDMMSKVNILPSYTGGDQGFLNSYFSNFPNAHLFDPNIPEEVLKSRPAPEMERLSTHYNADVGLYVLANKWMVDESELRVIHYTLGPFKPWDWWTSWLLKPVDVWQNIREQLDESLPGTGGGKNPNDELRVKFLFLLPFCRVEPLLTPVFLHLLPLTQTVKLVSPLYFFPNSAQTKVPACLGAISVFVCFMAAVVSLGISISIVPQQVMPWTGLLLTYEWTFTIFFPLFGAFLHLIYHWGKTAAQSGPVASRTDSFDSDSRKGSQRQTSSCDMVTWYYGLGMAFLAIAAPSLPYIFGITALFPRSGLMVVGGLVLALFLTYASEHLAIRSFLKGLEDRNYTRSRSACFLC</sequence>
<feature type="region of interest" description="Disordered" evidence="1">
    <location>
        <begin position="910"/>
        <end position="930"/>
    </location>
</feature>
<dbReference type="InterPro" id="IPR029044">
    <property type="entry name" value="Nucleotide-diphossugar_trans"/>
</dbReference>
<gene>
    <name evidence="3" type="ORF">V6N12_015532</name>
</gene>
<feature type="transmembrane region" description="Helical" evidence="2">
    <location>
        <begin position="845"/>
        <end position="867"/>
    </location>
</feature>
<evidence type="ECO:0000256" key="2">
    <source>
        <dbReference type="SAM" id="Phobius"/>
    </source>
</evidence>
<accession>A0ABR2DNF3</accession>
<comment type="caution">
    <text evidence="3">The sequence shown here is derived from an EMBL/GenBank/DDBJ whole genome shotgun (WGS) entry which is preliminary data.</text>
</comment>
<organism evidence="3 4">
    <name type="scientific">Hibiscus sabdariffa</name>
    <name type="common">roselle</name>
    <dbReference type="NCBI Taxonomy" id="183260"/>
    <lineage>
        <taxon>Eukaryota</taxon>
        <taxon>Viridiplantae</taxon>
        <taxon>Streptophyta</taxon>
        <taxon>Embryophyta</taxon>
        <taxon>Tracheophyta</taxon>
        <taxon>Spermatophyta</taxon>
        <taxon>Magnoliopsida</taxon>
        <taxon>eudicotyledons</taxon>
        <taxon>Gunneridae</taxon>
        <taxon>Pentapetalae</taxon>
        <taxon>rosids</taxon>
        <taxon>malvids</taxon>
        <taxon>Malvales</taxon>
        <taxon>Malvaceae</taxon>
        <taxon>Malvoideae</taxon>
        <taxon>Hibiscus</taxon>
    </lineage>
</organism>
<dbReference type="PANTHER" id="PTHR48203">
    <property type="entry name" value="BNAC01G40110D PROTEIN"/>
    <property type="match status" value="1"/>
</dbReference>
<keyword evidence="2" id="KW-1133">Transmembrane helix</keyword>
<evidence type="ECO:0000256" key="1">
    <source>
        <dbReference type="SAM" id="MobiDB-lite"/>
    </source>
</evidence>
<name>A0ABR2DNF3_9ROSI</name>
<dbReference type="Proteomes" id="UP001472677">
    <property type="component" value="Unassembled WGS sequence"/>
</dbReference>
<dbReference type="PANTHER" id="PTHR48203:SF3">
    <property type="entry name" value="VACUOLAR PROTEIN SORTING-ASSOCIATED PROTEIN 62"/>
    <property type="match status" value="1"/>
</dbReference>
<reference evidence="3 4" key="1">
    <citation type="journal article" date="2024" name="G3 (Bethesda)">
        <title>Genome assembly of Hibiscus sabdariffa L. provides insights into metabolisms of medicinal natural products.</title>
        <authorList>
            <person name="Kim T."/>
        </authorList>
    </citation>
    <scope>NUCLEOTIDE SEQUENCE [LARGE SCALE GENOMIC DNA]</scope>
    <source>
        <strain evidence="3">TK-2024</strain>
        <tissue evidence="3">Old leaves</tissue>
    </source>
</reference>
<feature type="transmembrane region" description="Helical" evidence="2">
    <location>
        <begin position="940"/>
        <end position="960"/>
    </location>
</feature>
<proteinExistence type="predicted"/>
<dbReference type="EMBL" id="JBBPBM010000024">
    <property type="protein sequence ID" value="KAK8542957.1"/>
    <property type="molecule type" value="Genomic_DNA"/>
</dbReference>
<keyword evidence="2" id="KW-0472">Membrane</keyword>
<dbReference type="Pfam" id="PF06101">
    <property type="entry name" value="Vps62"/>
    <property type="match status" value="1"/>
</dbReference>
<dbReference type="InterPro" id="IPR009291">
    <property type="entry name" value="Vps62"/>
</dbReference>
<protein>
    <submittedName>
        <fullName evidence="3">Uncharacterized protein</fullName>
    </submittedName>
</protein>
<keyword evidence="4" id="KW-1185">Reference proteome</keyword>
<keyword evidence="2" id="KW-0812">Transmembrane</keyword>